<evidence type="ECO:0000313" key="2">
    <source>
        <dbReference type="EMBL" id="JAG15939.1"/>
    </source>
</evidence>
<dbReference type="AlphaFoldDB" id="A0A0A9X7F5"/>
<accession>A0A0A9X7F5</accession>
<dbReference type="EMBL" id="GBHO01027665">
    <property type="protein sequence ID" value="JAG15939.1"/>
    <property type="molecule type" value="Transcribed_RNA"/>
</dbReference>
<dbReference type="EMBL" id="GDHC01009350">
    <property type="protein sequence ID" value="JAQ09279.1"/>
    <property type="molecule type" value="Transcribed_RNA"/>
</dbReference>
<feature type="compositionally biased region" description="Low complexity" evidence="1">
    <location>
        <begin position="1"/>
        <end position="14"/>
    </location>
</feature>
<feature type="region of interest" description="Disordered" evidence="1">
    <location>
        <begin position="70"/>
        <end position="109"/>
    </location>
</feature>
<evidence type="ECO:0000313" key="3">
    <source>
        <dbReference type="EMBL" id="JAQ09279.1"/>
    </source>
</evidence>
<reference evidence="2" key="2">
    <citation type="submission" date="2014-07" db="EMBL/GenBank/DDBJ databases">
        <authorList>
            <person name="Hull J."/>
        </authorList>
    </citation>
    <scope>NUCLEOTIDE SEQUENCE</scope>
</reference>
<reference evidence="2" key="1">
    <citation type="journal article" date="2014" name="PLoS ONE">
        <title>Transcriptome-Based Identification of ABC Transporters in the Western Tarnished Plant Bug Lygus hesperus.</title>
        <authorList>
            <person name="Hull J.J."/>
            <person name="Chaney K."/>
            <person name="Geib S.M."/>
            <person name="Fabrick J.A."/>
            <person name="Brent C.S."/>
            <person name="Walsh D."/>
            <person name="Lavine L.C."/>
        </authorList>
    </citation>
    <scope>NUCLEOTIDE SEQUENCE</scope>
</reference>
<gene>
    <name evidence="2" type="ORF">CM83_71803</name>
    <name evidence="3" type="ORF">g.2767</name>
</gene>
<feature type="non-terminal residue" evidence="2">
    <location>
        <position position="1"/>
    </location>
</feature>
<reference evidence="3" key="3">
    <citation type="journal article" date="2016" name="Gigascience">
        <title>De novo construction of an expanded transcriptome assembly for the western tarnished plant bug, Lygus hesperus.</title>
        <authorList>
            <person name="Tassone E.E."/>
            <person name="Geib S.M."/>
            <person name="Hall B."/>
            <person name="Fabrick J.A."/>
            <person name="Brent C.S."/>
            <person name="Hull J.J."/>
        </authorList>
    </citation>
    <scope>NUCLEOTIDE SEQUENCE</scope>
</reference>
<organism evidence="2">
    <name type="scientific">Lygus hesperus</name>
    <name type="common">Western plant bug</name>
    <dbReference type="NCBI Taxonomy" id="30085"/>
    <lineage>
        <taxon>Eukaryota</taxon>
        <taxon>Metazoa</taxon>
        <taxon>Ecdysozoa</taxon>
        <taxon>Arthropoda</taxon>
        <taxon>Hexapoda</taxon>
        <taxon>Insecta</taxon>
        <taxon>Pterygota</taxon>
        <taxon>Neoptera</taxon>
        <taxon>Paraneoptera</taxon>
        <taxon>Hemiptera</taxon>
        <taxon>Heteroptera</taxon>
        <taxon>Panheteroptera</taxon>
        <taxon>Cimicomorpha</taxon>
        <taxon>Miridae</taxon>
        <taxon>Mirini</taxon>
        <taxon>Lygus</taxon>
    </lineage>
</organism>
<protein>
    <submittedName>
        <fullName evidence="2">Uncharacterized protein</fullName>
    </submittedName>
</protein>
<evidence type="ECO:0000256" key="1">
    <source>
        <dbReference type="SAM" id="MobiDB-lite"/>
    </source>
</evidence>
<feature type="compositionally biased region" description="Polar residues" evidence="1">
    <location>
        <begin position="15"/>
        <end position="24"/>
    </location>
</feature>
<proteinExistence type="predicted"/>
<feature type="region of interest" description="Disordered" evidence="1">
    <location>
        <begin position="1"/>
        <end position="27"/>
    </location>
</feature>
<name>A0A0A9X7F5_LYGHE</name>
<sequence length="109" mass="11627">NNNNNNNSNSNSSSTKQLSPGVNYTITTNNSTTSAKLASSNANSADLHNFITLHAHSPSHLLALSSDKVSARPKPIHSTTTTIIKPHDSCGNDKSNNNINNDERSNSKL</sequence>